<feature type="region of interest" description="Disordered" evidence="1">
    <location>
        <begin position="407"/>
        <end position="460"/>
    </location>
</feature>
<protein>
    <recommendedName>
        <fullName evidence="4">CDP-glycerol:poly(Glycerophosphate) glycerophosphotransferase</fullName>
    </recommendedName>
</protein>
<comment type="caution">
    <text evidence="2">The sequence shown here is derived from an EMBL/GenBank/DDBJ whole genome shotgun (WGS) entry which is preliminary data.</text>
</comment>
<sequence length="460" mass="49655">MSESRWATVSAVRTVLVVVRSPVSLNRLLDILPVFGGDPRVQLVFAVDGGSEFTGGLRSRLAGHGARLISWKDATSRSFDLALAASDNSDLHRIRAPLVLFPHGVGYQRFSAHEPGAVSGLRRSRLVRHGRVVPARIVVSHPSQRDVVGAVDHRLLSRVVVAGDPCFDRIRCSVAGRHRYSPAFGADGRRLVVLCSTWGPHSLYGRRPGLPARVVAELDADGYRTALVLHPNVWAQHGEFQLRTWLRPALDAGLVLVPPEEGWRAALVAARLVVSDHGSLTTYAVSAGAAVLLAEDGGPEVVPGSPIDLLRRRLPRLRDDVALDEQIAPADAVAADVAGTVFAEVGRSAQVLRAVLYEQLRLAPPASPVRVRPVPVPDLAVPAPTVYAVAAELGAAREERVSVTLRRVPATGHDEPDGSRPRHLAVSDAELDPGWARGRRWCGAPGRRSRPRWRGRGPRT</sequence>
<reference evidence="2 3" key="1">
    <citation type="submission" date="2016-12" db="EMBL/GenBank/DDBJ databases">
        <title>The draft genome sequence of Actinophytocola xinjiangensis.</title>
        <authorList>
            <person name="Wang W."/>
            <person name="Yuan L."/>
        </authorList>
    </citation>
    <scope>NUCLEOTIDE SEQUENCE [LARGE SCALE GENOMIC DNA]</scope>
    <source>
        <strain evidence="2 3">CGMCC 4.4663</strain>
    </source>
</reference>
<keyword evidence="3" id="KW-1185">Reference proteome</keyword>
<evidence type="ECO:0000256" key="1">
    <source>
        <dbReference type="SAM" id="MobiDB-lite"/>
    </source>
</evidence>
<evidence type="ECO:0000313" key="2">
    <source>
        <dbReference type="EMBL" id="OLF12261.1"/>
    </source>
</evidence>
<name>A0A7Z0WSR6_9PSEU</name>
<proteinExistence type="predicted"/>
<evidence type="ECO:0000313" key="3">
    <source>
        <dbReference type="Proteomes" id="UP000185696"/>
    </source>
</evidence>
<dbReference type="Proteomes" id="UP000185696">
    <property type="component" value="Unassembled WGS sequence"/>
</dbReference>
<gene>
    <name evidence="2" type="ORF">BLA60_09755</name>
</gene>
<evidence type="ECO:0008006" key="4">
    <source>
        <dbReference type="Google" id="ProtNLM"/>
    </source>
</evidence>
<dbReference type="RefSeq" id="WP_075132453.1">
    <property type="nucleotide sequence ID" value="NZ_MSIF01000003.1"/>
</dbReference>
<accession>A0A7Z0WSR6</accession>
<feature type="compositionally biased region" description="Basic residues" evidence="1">
    <location>
        <begin position="447"/>
        <end position="460"/>
    </location>
</feature>
<dbReference type="EMBL" id="MSIF01000003">
    <property type="protein sequence ID" value="OLF12261.1"/>
    <property type="molecule type" value="Genomic_DNA"/>
</dbReference>
<dbReference type="AlphaFoldDB" id="A0A7Z0WSR6"/>
<dbReference type="OrthoDB" id="3661391at2"/>
<organism evidence="2 3">
    <name type="scientific">Actinophytocola xinjiangensis</name>
    <dbReference type="NCBI Taxonomy" id="485602"/>
    <lineage>
        <taxon>Bacteria</taxon>
        <taxon>Bacillati</taxon>
        <taxon>Actinomycetota</taxon>
        <taxon>Actinomycetes</taxon>
        <taxon>Pseudonocardiales</taxon>
        <taxon>Pseudonocardiaceae</taxon>
    </lineage>
</organism>